<dbReference type="RefSeq" id="WP_307566132.1">
    <property type="nucleotide sequence ID" value="NZ_JAUSQU010000001.1"/>
</dbReference>
<dbReference type="InterPro" id="IPR035958">
    <property type="entry name" value="SecB-like_sf"/>
</dbReference>
<dbReference type="EMBL" id="JAUSQU010000001">
    <property type="protein sequence ID" value="MDP9848681.1"/>
    <property type="molecule type" value="Genomic_DNA"/>
</dbReference>
<sequence>MSAEGNARKLTAEELESVLELRQIYFFEISSRRWGSNPGSAEVAPEADEHNLQVMNKLEKERLSVRARMEIKTTQAQIIVDVAAIFSLEEGGLFLSAEEDGPDEPSESDVFLEEETLKQFMEEVGVPALFPFIRESVHSAARRIGVKAPIIGLLKPGGVTLKANALKHDLDSLS</sequence>
<evidence type="ECO:0000313" key="2">
    <source>
        <dbReference type="Proteomes" id="UP001225356"/>
    </source>
</evidence>
<evidence type="ECO:0000313" key="1">
    <source>
        <dbReference type="EMBL" id="MDP9848681.1"/>
    </source>
</evidence>
<organism evidence="1 2">
    <name type="scientific">Streptosporangium lutulentum</name>
    <dbReference type="NCBI Taxonomy" id="1461250"/>
    <lineage>
        <taxon>Bacteria</taxon>
        <taxon>Bacillati</taxon>
        <taxon>Actinomycetota</taxon>
        <taxon>Actinomycetes</taxon>
        <taxon>Streptosporangiales</taxon>
        <taxon>Streptosporangiaceae</taxon>
        <taxon>Streptosporangium</taxon>
    </lineage>
</organism>
<gene>
    <name evidence="1" type="ORF">J2853_007892</name>
</gene>
<dbReference type="Proteomes" id="UP001225356">
    <property type="component" value="Unassembled WGS sequence"/>
</dbReference>
<accession>A0ABT9QPI8</accession>
<name>A0ABT9QPI8_9ACTN</name>
<dbReference type="Gene3D" id="3.10.420.10">
    <property type="entry name" value="SecB-like"/>
    <property type="match status" value="1"/>
</dbReference>
<protein>
    <submittedName>
        <fullName evidence="1">Preprotein translocase subunit SecB</fullName>
    </submittedName>
</protein>
<reference evidence="1 2" key="1">
    <citation type="submission" date="2023-07" db="EMBL/GenBank/DDBJ databases">
        <title>Sequencing the genomes of 1000 actinobacteria strains.</title>
        <authorList>
            <person name="Klenk H.-P."/>
        </authorList>
    </citation>
    <scope>NUCLEOTIDE SEQUENCE [LARGE SCALE GENOMIC DNA]</scope>
    <source>
        <strain evidence="1 2">DSM 46740</strain>
    </source>
</reference>
<keyword evidence="2" id="KW-1185">Reference proteome</keyword>
<comment type="caution">
    <text evidence="1">The sequence shown here is derived from an EMBL/GenBank/DDBJ whole genome shotgun (WGS) entry which is preliminary data.</text>
</comment>
<proteinExistence type="predicted"/>